<evidence type="ECO:0000256" key="10">
    <source>
        <dbReference type="PIRNR" id="PIRNR003097"/>
    </source>
</evidence>
<evidence type="ECO:0000313" key="15">
    <source>
        <dbReference type="Proteomes" id="UP000177521"/>
    </source>
</evidence>
<keyword evidence="4 10" id="KW-1003">Cell membrane</keyword>
<protein>
    <recommendedName>
        <fullName evidence="3 10">Cell division protein FtsX</fullName>
    </recommendedName>
</protein>
<dbReference type="PANTHER" id="PTHR47755">
    <property type="entry name" value="CELL DIVISION PROTEIN FTSX"/>
    <property type="match status" value="1"/>
</dbReference>
<comment type="subcellular location">
    <subcellularLocation>
        <location evidence="1">Cell membrane</location>
        <topology evidence="1">Multi-pass membrane protein</topology>
    </subcellularLocation>
</comment>
<evidence type="ECO:0000256" key="5">
    <source>
        <dbReference type="ARBA" id="ARBA00022618"/>
    </source>
</evidence>
<evidence type="ECO:0000256" key="7">
    <source>
        <dbReference type="ARBA" id="ARBA00022989"/>
    </source>
</evidence>
<feature type="transmembrane region" description="Helical" evidence="11">
    <location>
        <begin position="20"/>
        <end position="44"/>
    </location>
</feature>
<evidence type="ECO:0000256" key="8">
    <source>
        <dbReference type="ARBA" id="ARBA00023136"/>
    </source>
</evidence>
<evidence type="ECO:0000256" key="6">
    <source>
        <dbReference type="ARBA" id="ARBA00022692"/>
    </source>
</evidence>
<dbReference type="PIRSF" id="PIRSF003097">
    <property type="entry name" value="FtsX"/>
    <property type="match status" value="1"/>
</dbReference>
<name>A0A1F4XHK2_9BACT</name>
<reference evidence="14 15" key="1">
    <citation type="journal article" date="2016" name="Nat. Commun.">
        <title>Thousands of microbial genomes shed light on interconnected biogeochemical processes in an aquifer system.</title>
        <authorList>
            <person name="Anantharaman K."/>
            <person name="Brown C.T."/>
            <person name="Hug L.A."/>
            <person name="Sharon I."/>
            <person name="Castelle C.J."/>
            <person name="Probst A.J."/>
            <person name="Thomas B.C."/>
            <person name="Singh A."/>
            <person name="Wilkins M.J."/>
            <person name="Karaoz U."/>
            <person name="Brodie E.L."/>
            <person name="Williams K.H."/>
            <person name="Hubbard S.S."/>
            <person name="Banfield J.F."/>
        </authorList>
    </citation>
    <scope>NUCLEOTIDE SEQUENCE [LARGE SCALE GENOMIC DNA]</scope>
</reference>
<dbReference type="InterPro" id="IPR040690">
    <property type="entry name" value="FtsX_ECD"/>
</dbReference>
<accession>A0A1F4XHK2</accession>
<evidence type="ECO:0000256" key="11">
    <source>
        <dbReference type="SAM" id="Phobius"/>
    </source>
</evidence>
<evidence type="ECO:0000259" key="12">
    <source>
        <dbReference type="Pfam" id="PF02687"/>
    </source>
</evidence>
<feature type="domain" description="FtsX extracellular" evidence="13">
    <location>
        <begin position="57"/>
        <end position="144"/>
    </location>
</feature>
<dbReference type="InterPro" id="IPR004513">
    <property type="entry name" value="FtsX"/>
</dbReference>
<dbReference type="PANTHER" id="PTHR47755:SF1">
    <property type="entry name" value="CELL DIVISION PROTEIN FTSX"/>
    <property type="match status" value="1"/>
</dbReference>
<dbReference type="Proteomes" id="UP000177521">
    <property type="component" value="Unassembled WGS sequence"/>
</dbReference>
<dbReference type="GO" id="GO:0005886">
    <property type="term" value="C:plasma membrane"/>
    <property type="evidence" value="ECO:0007669"/>
    <property type="project" value="UniProtKB-SubCell"/>
</dbReference>
<keyword evidence="5 10" id="KW-0132">Cell division</keyword>
<evidence type="ECO:0000313" key="14">
    <source>
        <dbReference type="EMBL" id="OGC81076.1"/>
    </source>
</evidence>
<evidence type="ECO:0000256" key="4">
    <source>
        <dbReference type="ARBA" id="ARBA00022475"/>
    </source>
</evidence>
<keyword evidence="8 10" id="KW-0472">Membrane</keyword>
<dbReference type="Pfam" id="PF02687">
    <property type="entry name" value="FtsX"/>
    <property type="match status" value="1"/>
</dbReference>
<dbReference type="Gene3D" id="3.30.70.3040">
    <property type="match status" value="1"/>
</dbReference>
<keyword evidence="6 11" id="KW-0812">Transmembrane</keyword>
<dbReference type="InterPro" id="IPR003838">
    <property type="entry name" value="ABC3_permease_C"/>
</dbReference>
<organism evidence="14 15">
    <name type="scientific">Candidatus Abawacabacteria bacterium RIFCSPHIGHO2_01_FULL_46_8</name>
    <dbReference type="NCBI Taxonomy" id="1817815"/>
    <lineage>
        <taxon>Bacteria</taxon>
        <taxon>Candidatus Abawacaibacteriota</taxon>
    </lineage>
</organism>
<gene>
    <name evidence="14" type="ORF">A2788_00055</name>
</gene>
<dbReference type="EMBL" id="MEWS01000052">
    <property type="protein sequence ID" value="OGC81076.1"/>
    <property type="molecule type" value="Genomic_DNA"/>
</dbReference>
<dbReference type="GO" id="GO:0051301">
    <property type="term" value="P:cell division"/>
    <property type="evidence" value="ECO:0007669"/>
    <property type="project" value="UniProtKB-KW"/>
</dbReference>
<evidence type="ECO:0000256" key="2">
    <source>
        <dbReference type="ARBA" id="ARBA00007379"/>
    </source>
</evidence>
<feature type="transmembrane region" description="Helical" evidence="11">
    <location>
        <begin position="274"/>
        <end position="293"/>
    </location>
</feature>
<proteinExistence type="inferred from homology"/>
<keyword evidence="7 11" id="KW-1133">Transmembrane helix</keyword>
<comment type="similarity">
    <text evidence="2 10">Belongs to the ABC-4 integral membrane protein family. FtsX subfamily.</text>
</comment>
<dbReference type="Pfam" id="PF18075">
    <property type="entry name" value="FtsX_ECD"/>
    <property type="match status" value="1"/>
</dbReference>
<sequence length="308" mass="34188">MLISLLATAGKNFWRGGMFTLATVLITVVALFSLVIAFSINLLWQEASATLASKLDISAEISEQANPVSFDQLLNELRSNPAVTVDSIRFISKDDALLNFRRRYQHRPEILAFLGAVGNPLYPSLTVTPVSLEKRGEVKSILNKPEYLGKVVIEIKEDPLQQEQLAELNKLTGRANQVVLTLGAIFFLITILIIANAIRLSIITRKEEIHLMQLVGASPNFIKGPLLLEGMLYGLAATILIAILLIPAFSLLPTDFYAYFGFPPPNFTLFWQRFLLPLLGWLFPVALLTGFLASSISVRRYLKTTILS</sequence>
<keyword evidence="9 10" id="KW-0131">Cell cycle</keyword>
<feature type="domain" description="ABC3 transporter permease C-terminal" evidence="12">
    <location>
        <begin position="182"/>
        <end position="305"/>
    </location>
</feature>
<evidence type="ECO:0000256" key="3">
    <source>
        <dbReference type="ARBA" id="ARBA00021907"/>
    </source>
</evidence>
<feature type="transmembrane region" description="Helical" evidence="11">
    <location>
        <begin position="232"/>
        <end position="254"/>
    </location>
</feature>
<evidence type="ECO:0000259" key="13">
    <source>
        <dbReference type="Pfam" id="PF18075"/>
    </source>
</evidence>
<evidence type="ECO:0000256" key="9">
    <source>
        <dbReference type="ARBA" id="ARBA00023306"/>
    </source>
</evidence>
<comment type="caution">
    <text evidence="14">The sequence shown here is derived from an EMBL/GenBank/DDBJ whole genome shotgun (WGS) entry which is preliminary data.</text>
</comment>
<feature type="transmembrane region" description="Helical" evidence="11">
    <location>
        <begin position="110"/>
        <end position="132"/>
    </location>
</feature>
<feature type="transmembrane region" description="Helical" evidence="11">
    <location>
        <begin position="178"/>
        <end position="198"/>
    </location>
</feature>
<dbReference type="AlphaFoldDB" id="A0A1F4XHK2"/>
<evidence type="ECO:0000256" key="1">
    <source>
        <dbReference type="ARBA" id="ARBA00004651"/>
    </source>
</evidence>